<feature type="compositionally biased region" description="Acidic residues" evidence="1">
    <location>
        <begin position="99"/>
        <end position="108"/>
    </location>
</feature>
<reference evidence="2 3" key="1">
    <citation type="submission" date="2019-10" db="EMBL/GenBank/DDBJ databases">
        <title>Bifidobacterium from non-human primates.</title>
        <authorList>
            <person name="Modesto M."/>
        </authorList>
    </citation>
    <scope>NUCLEOTIDE SEQUENCE [LARGE SCALE GENOMIC DNA]</scope>
    <source>
        <strain evidence="2 3">TRE17</strain>
    </source>
</reference>
<name>A0A6N9Z4B8_9BIFI</name>
<feature type="region of interest" description="Disordered" evidence="1">
    <location>
        <begin position="83"/>
        <end position="108"/>
    </location>
</feature>
<dbReference type="AlphaFoldDB" id="A0A6N9Z4B8"/>
<protein>
    <recommendedName>
        <fullName evidence="4">XRE family transcriptional regulator</fullName>
    </recommendedName>
</protein>
<dbReference type="Proteomes" id="UP000469194">
    <property type="component" value="Unassembled WGS sequence"/>
</dbReference>
<evidence type="ECO:0000256" key="1">
    <source>
        <dbReference type="SAM" id="MobiDB-lite"/>
    </source>
</evidence>
<evidence type="ECO:0008006" key="4">
    <source>
        <dbReference type="Google" id="ProtNLM"/>
    </source>
</evidence>
<comment type="caution">
    <text evidence="2">The sequence shown here is derived from an EMBL/GenBank/DDBJ whole genome shotgun (WGS) entry which is preliminary data.</text>
</comment>
<organism evidence="2 3">
    <name type="scientific">Bifidobacterium aerophilum</name>
    <dbReference type="NCBI Taxonomy" id="1798155"/>
    <lineage>
        <taxon>Bacteria</taxon>
        <taxon>Bacillati</taxon>
        <taxon>Actinomycetota</taxon>
        <taxon>Actinomycetes</taxon>
        <taxon>Bifidobacteriales</taxon>
        <taxon>Bifidobacteriaceae</taxon>
        <taxon>Bifidobacterium</taxon>
    </lineage>
</organism>
<sequence>MAVKGRQWSELERLTAEYFMRLREDADETPSYRRIGAGTGMTHNRVMDILRKKNGTPTLLEFVTLCHFFGKDAADVLRELEHETDDDRWEGDDHHDHDDGPDERDDGA</sequence>
<dbReference type="RefSeq" id="WP_163230881.1">
    <property type="nucleotide sequence ID" value="NZ_WHZW01000010.1"/>
</dbReference>
<dbReference type="EMBL" id="WHZW01000010">
    <property type="protein sequence ID" value="NEG89519.1"/>
    <property type="molecule type" value="Genomic_DNA"/>
</dbReference>
<evidence type="ECO:0000313" key="3">
    <source>
        <dbReference type="Proteomes" id="UP000469194"/>
    </source>
</evidence>
<evidence type="ECO:0000313" key="2">
    <source>
        <dbReference type="EMBL" id="NEG89519.1"/>
    </source>
</evidence>
<keyword evidence="3" id="KW-1185">Reference proteome</keyword>
<proteinExistence type="predicted"/>
<gene>
    <name evidence="2" type="ORF">GFD25_05865</name>
</gene>
<accession>A0A6N9Z4B8</accession>